<dbReference type="NCBIfam" id="TIGR00696">
    <property type="entry name" value="wecG_tagA_cpsF"/>
    <property type="match status" value="1"/>
</dbReference>
<protein>
    <recommendedName>
        <fullName evidence="5">Glycosyltransferase</fullName>
    </recommendedName>
</protein>
<comment type="caution">
    <text evidence="3">The sequence shown here is derived from an EMBL/GenBank/DDBJ whole genome shotgun (WGS) entry which is preliminary data.</text>
</comment>
<sequence length="254" mass="28946">MTELTAFGVKLNFADYSDILELIKKGYSPSSGMRHVMSLNPETVMIALENKSFIEAVRKAHFVIADGIGVVVAIQTLFGVRVPRVPGVDLMERLLTTNYRNSLTVCLIGGKGKVADKVRECYGQNQKELKIIAVEGYNDIFNQTKSEDDAIFSIVSLLKPHLVFVAFGSPQQELWIERHRELFRNTVVIGVGGAFDFLSGVTPRAPLFLRKMGLEWLFRLVRQPWRIKRQMKLLVFFIYVLIYKMKQLLAFSRQ</sequence>
<keyword evidence="2" id="KW-0808">Transferase</keyword>
<dbReference type="CDD" id="cd06533">
    <property type="entry name" value="Glyco_transf_WecG_TagA"/>
    <property type="match status" value="1"/>
</dbReference>
<dbReference type="InterPro" id="IPR004629">
    <property type="entry name" value="WecG_TagA_CpsF"/>
</dbReference>
<accession>A0A2M8KUJ0</accession>
<dbReference type="Pfam" id="PF03808">
    <property type="entry name" value="Glyco_tran_WecG"/>
    <property type="match status" value="1"/>
</dbReference>
<dbReference type="PANTHER" id="PTHR34136:SF1">
    <property type="entry name" value="UDP-N-ACETYL-D-MANNOSAMINURONIC ACID TRANSFERASE"/>
    <property type="match status" value="1"/>
</dbReference>
<evidence type="ECO:0000256" key="1">
    <source>
        <dbReference type="ARBA" id="ARBA00022676"/>
    </source>
</evidence>
<dbReference type="EMBL" id="PFEE01000054">
    <property type="protein sequence ID" value="PJE63592.1"/>
    <property type="molecule type" value="Genomic_DNA"/>
</dbReference>
<proteinExistence type="predicted"/>
<dbReference type="PANTHER" id="PTHR34136">
    <property type="match status" value="1"/>
</dbReference>
<dbReference type="Proteomes" id="UP000231569">
    <property type="component" value="Unassembled WGS sequence"/>
</dbReference>
<evidence type="ECO:0000256" key="2">
    <source>
        <dbReference type="ARBA" id="ARBA00022679"/>
    </source>
</evidence>
<keyword evidence="1" id="KW-0328">Glycosyltransferase</keyword>
<evidence type="ECO:0000313" key="4">
    <source>
        <dbReference type="Proteomes" id="UP000231569"/>
    </source>
</evidence>
<organism evidence="3 4">
    <name type="scientific">Candidatus Roizmanbacteria bacterium CG10_big_fil_rev_8_21_14_0_10_45_7</name>
    <dbReference type="NCBI Taxonomy" id="1974854"/>
    <lineage>
        <taxon>Bacteria</taxon>
        <taxon>Candidatus Roizmaniibacteriota</taxon>
    </lineage>
</organism>
<gene>
    <name evidence="3" type="ORF">COU89_02505</name>
</gene>
<dbReference type="GO" id="GO:0016758">
    <property type="term" value="F:hexosyltransferase activity"/>
    <property type="evidence" value="ECO:0007669"/>
    <property type="project" value="TreeGrafter"/>
</dbReference>
<dbReference type="AlphaFoldDB" id="A0A2M8KUJ0"/>
<name>A0A2M8KUJ0_9BACT</name>
<evidence type="ECO:0008006" key="5">
    <source>
        <dbReference type="Google" id="ProtNLM"/>
    </source>
</evidence>
<reference evidence="4" key="1">
    <citation type="submission" date="2017-09" db="EMBL/GenBank/DDBJ databases">
        <title>Depth-based differentiation of microbial function through sediment-hosted aquifers and enrichment of novel symbionts in the deep terrestrial subsurface.</title>
        <authorList>
            <person name="Probst A.J."/>
            <person name="Ladd B."/>
            <person name="Jarett J.K."/>
            <person name="Geller-Mcgrath D.E."/>
            <person name="Sieber C.M.K."/>
            <person name="Emerson J.B."/>
            <person name="Anantharaman K."/>
            <person name="Thomas B.C."/>
            <person name="Malmstrom R."/>
            <person name="Stieglmeier M."/>
            <person name="Klingl A."/>
            <person name="Woyke T."/>
            <person name="Ryan C.M."/>
            <person name="Banfield J.F."/>
        </authorList>
    </citation>
    <scope>NUCLEOTIDE SEQUENCE [LARGE SCALE GENOMIC DNA]</scope>
</reference>
<evidence type="ECO:0000313" key="3">
    <source>
        <dbReference type="EMBL" id="PJE63592.1"/>
    </source>
</evidence>